<evidence type="ECO:0000256" key="4">
    <source>
        <dbReference type="ARBA" id="ARBA00022614"/>
    </source>
</evidence>
<dbReference type="InterPro" id="IPR046956">
    <property type="entry name" value="RLP23-like"/>
</dbReference>
<dbReference type="PANTHER" id="PTHR48061:SF8">
    <property type="entry name" value="LEUCINE-RICH REPEAT-CONTAINING N-TERMINAL PLANT-TYPE DOMAIN-CONTAINING PROTEIN"/>
    <property type="match status" value="1"/>
</dbReference>
<dbReference type="Pfam" id="PF00560">
    <property type="entry name" value="LRR_1"/>
    <property type="match status" value="7"/>
</dbReference>
<comment type="caution">
    <text evidence="14">The sequence shown here is derived from an EMBL/GenBank/DDBJ whole genome shotgun (WGS) entry which is preliminary data.</text>
</comment>
<keyword evidence="5 11" id="KW-0812">Transmembrane</keyword>
<feature type="chain" id="PRO_5042019909" description="Leucine-rich repeat-containing N-terminal plant-type domain-containing protein" evidence="12">
    <location>
        <begin position="23"/>
        <end position="1127"/>
    </location>
</feature>
<keyword evidence="7" id="KW-0677">Repeat</keyword>
<evidence type="ECO:0000256" key="9">
    <source>
        <dbReference type="ARBA" id="ARBA00023136"/>
    </source>
</evidence>
<proteinExistence type="inferred from homology"/>
<dbReference type="Pfam" id="PF08263">
    <property type="entry name" value="LRRNT_2"/>
    <property type="match status" value="1"/>
</dbReference>
<evidence type="ECO:0000256" key="7">
    <source>
        <dbReference type="ARBA" id="ARBA00022737"/>
    </source>
</evidence>
<evidence type="ECO:0000256" key="2">
    <source>
        <dbReference type="ARBA" id="ARBA00009592"/>
    </source>
</evidence>
<keyword evidence="10" id="KW-0325">Glycoprotein</keyword>
<dbReference type="Pfam" id="PF12799">
    <property type="entry name" value="LRR_4"/>
    <property type="match status" value="1"/>
</dbReference>
<evidence type="ECO:0000256" key="10">
    <source>
        <dbReference type="ARBA" id="ARBA00023180"/>
    </source>
</evidence>
<feature type="signal peptide" evidence="12">
    <location>
        <begin position="1"/>
        <end position="22"/>
    </location>
</feature>
<evidence type="ECO:0000256" key="5">
    <source>
        <dbReference type="ARBA" id="ARBA00022692"/>
    </source>
</evidence>
<feature type="domain" description="Leucine-rich repeat-containing N-terminal plant-type" evidence="13">
    <location>
        <begin position="35"/>
        <end position="74"/>
    </location>
</feature>
<evidence type="ECO:0000313" key="14">
    <source>
        <dbReference type="EMBL" id="KAK1646399.1"/>
    </source>
</evidence>
<name>A0AAD8W9T4_LOLMU</name>
<evidence type="ECO:0000259" key="13">
    <source>
        <dbReference type="Pfam" id="PF08263"/>
    </source>
</evidence>
<evidence type="ECO:0000256" key="11">
    <source>
        <dbReference type="SAM" id="Phobius"/>
    </source>
</evidence>
<dbReference type="SUPFAM" id="SSF52058">
    <property type="entry name" value="L domain-like"/>
    <property type="match status" value="3"/>
</dbReference>
<evidence type="ECO:0000256" key="12">
    <source>
        <dbReference type="SAM" id="SignalP"/>
    </source>
</evidence>
<keyword evidence="6 12" id="KW-0732">Signal</keyword>
<dbReference type="InterPro" id="IPR013210">
    <property type="entry name" value="LRR_N_plant-typ"/>
</dbReference>
<dbReference type="PROSITE" id="PS51450">
    <property type="entry name" value="LRR"/>
    <property type="match status" value="1"/>
</dbReference>
<keyword evidence="4" id="KW-0433">Leucine-rich repeat</keyword>
<dbReference type="SMART" id="SM00369">
    <property type="entry name" value="LRR_TYP"/>
    <property type="match status" value="12"/>
</dbReference>
<accession>A0AAD8W9T4</accession>
<dbReference type="FunFam" id="3.80.10.10:FF:000095">
    <property type="entry name" value="LRR receptor-like serine/threonine-protein kinase GSO1"/>
    <property type="match status" value="1"/>
</dbReference>
<keyword evidence="3" id="KW-1003">Cell membrane</keyword>
<evidence type="ECO:0000256" key="6">
    <source>
        <dbReference type="ARBA" id="ARBA00022729"/>
    </source>
</evidence>
<evidence type="ECO:0000313" key="15">
    <source>
        <dbReference type="Proteomes" id="UP001231189"/>
    </source>
</evidence>
<dbReference type="InterPro" id="IPR003591">
    <property type="entry name" value="Leu-rich_rpt_typical-subtyp"/>
</dbReference>
<evidence type="ECO:0000256" key="1">
    <source>
        <dbReference type="ARBA" id="ARBA00004251"/>
    </source>
</evidence>
<dbReference type="Proteomes" id="UP001231189">
    <property type="component" value="Unassembled WGS sequence"/>
</dbReference>
<dbReference type="Gene3D" id="3.80.10.10">
    <property type="entry name" value="Ribonuclease Inhibitor"/>
    <property type="match status" value="8"/>
</dbReference>
<evidence type="ECO:0000256" key="8">
    <source>
        <dbReference type="ARBA" id="ARBA00022989"/>
    </source>
</evidence>
<evidence type="ECO:0000256" key="3">
    <source>
        <dbReference type="ARBA" id="ARBA00022475"/>
    </source>
</evidence>
<dbReference type="InterPro" id="IPR025875">
    <property type="entry name" value="Leu-rich_rpt_4"/>
</dbReference>
<comment type="similarity">
    <text evidence="2">Belongs to the RLP family.</text>
</comment>
<keyword evidence="15" id="KW-1185">Reference proteome</keyword>
<dbReference type="PANTHER" id="PTHR48061">
    <property type="entry name" value="LEUCINE-RICH REPEAT RECEPTOR PROTEIN KINASE EMS1-LIKE-RELATED"/>
    <property type="match status" value="1"/>
</dbReference>
<sequence length="1127" mass="125019">MASNGWFLLPVLVFIQLPFSSAHDNLAGSSVHCLPDQAASLLQLKQSFNFDFSNTTLPSWQDGTDCCLWEGVGCEDSSGQVTALSLRGRDLYSKAINRALFNLTSLQHLDLSGNSFGGSYLPAVGFERLSLLTYLNLSDSGFHGQIPISIGFLTSLISLDLSDNFSGDLFEFFSQNLLVLREPNFAALVANLTNLRELYLDRVDIPASGEEWCNALARHVPHLEILSLEDCGISGPIDESLSRIRSLNVINLNNNYISGAVPDSFADFLSLSVLQLSYCNFDGFFPPRIFQLKKLCVLDVSYNRNMLVHLPDFLNGSSLQILNMQGTNVSTTNPRSFSHLKSLDELSLDGKYRYIAELHPSSFMTLHKLHLSDIGSESQISWVGDLKKLTNLEIFSSNFSRRAPSWIGNLKSLSILSGSIPSGIQNLKNLTVLSLWDCGFSGRIPAWVANLTQLSYLDLNTNYLSGKIPDFIYTLPALQHLDLSSNRLSGKLMDFPISSSLYIINLFDNELGGSIPKSLFQLKSLHMLSLGSNKFMDQVELSSFSRLTDLRLLDLSNNRLSVTDGEVFALSLTHRLQFLDLSSCGLTKVPESLQQLLHVISLDLSSNHISGNIPKWMWDNWSGTLIDLNLSHNMFSSMELSSSFLPTEDLISLDLSSNRLQGEIPMPLNPRSLRTQFLDYSNNRFSSIMKNCTSCLSQTFYLKMSNNRISGKIPEFICNTSKLQVLDLSNNSFSGTIPSCLIESRHLGILDLKNNHLVLEKGQPWPKKNNHLEGRLALNIEKGCALQTINLNGNRIEGHLPRSLANCKDLEFLDMGNNQIADSFPYWLGKLPKLRVLVLRSNQLHGSIGNPPGDDSYEQFSSLHIIDVASNNLSGNLTSQWFDKLESMIKGSDFTEDIIRPQNVTESYQDIVTVTFRGQYITYEKIWTTLTMVDFSDNAFRGVIPESVGKLAQLHGLNLSHNALTGEIPPELGSMTNLESLDLSSNGLSGKIPEELTNLTSLSTLNLSNNQLMGKIPETRQFGTFQSNSYFGNTGLCGAPLSIQCGCTDVPVEASRSNSIGHIDVILFLFVGLGFGFGFAAAILVKWRRIGEWDPMNMTLQLCVSISCSSVFLDFRNSSSTNQIYLD</sequence>
<protein>
    <recommendedName>
        <fullName evidence="13">Leucine-rich repeat-containing N-terminal plant-type domain-containing protein</fullName>
    </recommendedName>
</protein>
<dbReference type="InterPro" id="IPR032675">
    <property type="entry name" value="LRR_dom_sf"/>
</dbReference>
<reference evidence="14" key="1">
    <citation type="submission" date="2023-07" db="EMBL/GenBank/DDBJ databases">
        <title>A chromosome-level genome assembly of Lolium multiflorum.</title>
        <authorList>
            <person name="Chen Y."/>
            <person name="Copetti D."/>
            <person name="Kolliker R."/>
            <person name="Studer B."/>
        </authorList>
    </citation>
    <scope>NUCLEOTIDE SEQUENCE</scope>
    <source>
        <strain evidence="14">02402/16</strain>
        <tissue evidence="14">Leaf</tissue>
    </source>
</reference>
<dbReference type="AlphaFoldDB" id="A0AAD8W9T4"/>
<dbReference type="PRINTS" id="PR00019">
    <property type="entry name" value="LEURICHRPT"/>
</dbReference>
<dbReference type="EMBL" id="JAUUTY010000004">
    <property type="protein sequence ID" value="KAK1646399.1"/>
    <property type="molecule type" value="Genomic_DNA"/>
</dbReference>
<dbReference type="GO" id="GO:0005886">
    <property type="term" value="C:plasma membrane"/>
    <property type="evidence" value="ECO:0007669"/>
    <property type="project" value="UniProtKB-SubCell"/>
</dbReference>
<dbReference type="Pfam" id="PF13855">
    <property type="entry name" value="LRR_8"/>
    <property type="match status" value="3"/>
</dbReference>
<feature type="transmembrane region" description="Helical" evidence="11">
    <location>
        <begin position="1065"/>
        <end position="1085"/>
    </location>
</feature>
<organism evidence="14 15">
    <name type="scientific">Lolium multiflorum</name>
    <name type="common">Italian ryegrass</name>
    <name type="synonym">Lolium perenne subsp. multiflorum</name>
    <dbReference type="NCBI Taxonomy" id="4521"/>
    <lineage>
        <taxon>Eukaryota</taxon>
        <taxon>Viridiplantae</taxon>
        <taxon>Streptophyta</taxon>
        <taxon>Embryophyta</taxon>
        <taxon>Tracheophyta</taxon>
        <taxon>Spermatophyta</taxon>
        <taxon>Magnoliopsida</taxon>
        <taxon>Liliopsida</taxon>
        <taxon>Poales</taxon>
        <taxon>Poaceae</taxon>
        <taxon>BOP clade</taxon>
        <taxon>Pooideae</taxon>
        <taxon>Poodae</taxon>
        <taxon>Poeae</taxon>
        <taxon>Poeae Chloroplast Group 2 (Poeae type)</taxon>
        <taxon>Loliodinae</taxon>
        <taxon>Loliinae</taxon>
        <taxon>Lolium</taxon>
    </lineage>
</organism>
<comment type="subcellular location">
    <subcellularLocation>
        <location evidence="1">Cell membrane</location>
        <topology evidence="1">Single-pass type I membrane protein</topology>
    </subcellularLocation>
</comment>
<dbReference type="FunFam" id="3.80.10.10:FF:000041">
    <property type="entry name" value="LRR receptor-like serine/threonine-protein kinase ERECTA"/>
    <property type="match status" value="1"/>
</dbReference>
<keyword evidence="8 11" id="KW-1133">Transmembrane helix</keyword>
<keyword evidence="9 11" id="KW-0472">Membrane</keyword>
<dbReference type="InterPro" id="IPR001611">
    <property type="entry name" value="Leu-rich_rpt"/>
</dbReference>
<gene>
    <name evidence="14" type="ORF">QYE76_064204</name>
</gene>